<feature type="transmembrane region" description="Helical" evidence="6">
    <location>
        <begin position="170"/>
        <end position="198"/>
    </location>
</feature>
<feature type="transmembrane region" description="Helical" evidence="6">
    <location>
        <begin position="441"/>
        <end position="463"/>
    </location>
</feature>
<evidence type="ECO:0000256" key="1">
    <source>
        <dbReference type="ARBA" id="ARBA00004141"/>
    </source>
</evidence>
<gene>
    <name evidence="9" type="ORF">IWQ60_002389</name>
</gene>
<evidence type="ECO:0000313" key="9">
    <source>
        <dbReference type="EMBL" id="KAJ1928077.1"/>
    </source>
</evidence>
<evidence type="ECO:0000256" key="2">
    <source>
        <dbReference type="ARBA" id="ARBA00022692"/>
    </source>
</evidence>
<keyword evidence="10" id="KW-1185">Reference proteome</keyword>
<evidence type="ECO:0008006" key="11">
    <source>
        <dbReference type="Google" id="ProtNLM"/>
    </source>
</evidence>
<dbReference type="Pfam" id="PF12537">
    <property type="entry name" value="GPHR_N"/>
    <property type="match status" value="1"/>
</dbReference>
<sequence>MAADSPHLLDSLVLGLSLAAFFLFAWVFLVKQLFRDYRRELTTGTAASERATGAQVLFSLTLTFSLTLFELIIFEIADILDRGSRWFYWKVSLYAILLLVIVVLPFYQFYLLLSHPKGSRFARRHRLPLAGLAWLVYFYFFWRVGEKFPLHSAAGASRSWFAIEPAMARVGVFGVTIMAILSGFGAVNSPYTTLFVFIRRVTDDQLRTVERKLLQTDKLLAAKRARLATEETRAAAAHDQRGLVRRAFHSVSQATGLADRTAAGLRDEARVLETLAQQIRADLDTLHYEKGRYEDTATLRGQYFNLLGYVFSAYCVYKVVMAFINIAFHRIGRTDPITYGLTLAVTHANVRHLDVPFWSQQLSFWFVGVMVVCSIRGLLVQIIKFFRAFTRTVSPANVVLLLAQLMGVYFLSSVLLMRMSLPPEFRLIIQDVLGTVEFHFYQRWFDVIFLVSALASMVFVYFVHQAQVDTQRALAFGQEAEEADWDRFERGLQPVGTPYGDGPVRLGGGEL</sequence>
<dbReference type="OrthoDB" id="264392at2759"/>
<dbReference type="GO" id="GO:0016020">
    <property type="term" value="C:membrane"/>
    <property type="evidence" value="ECO:0007669"/>
    <property type="project" value="UniProtKB-SubCell"/>
</dbReference>
<keyword evidence="3 6" id="KW-1133">Transmembrane helix</keyword>
<evidence type="ECO:0000256" key="3">
    <source>
        <dbReference type="ARBA" id="ARBA00022989"/>
    </source>
</evidence>
<dbReference type="Pfam" id="PF12430">
    <property type="entry name" value="ABA_GPCR"/>
    <property type="match status" value="1"/>
</dbReference>
<dbReference type="InterPro" id="IPR015672">
    <property type="entry name" value="GPHR/GTG"/>
</dbReference>
<feature type="region of interest" description="Disordered" evidence="5">
    <location>
        <begin position="492"/>
        <end position="511"/>
    </location>
</feature>
<evidence type="ECO:0000313" key="10">
    <source>
        <dbReference type="Proteomes" id="UP001150569"/>
    </source>
</evidence>
<accession>A0A9W8AHK5</accession>
<evidence type="ECO:0000256" key="6">
    <source>
        <dbReference type="SAM" id="Phobius"/>
    </source>
</evidence>
<proteinExistence type="predicted"/>
<keyword evidence="2 6" id="KW-0812">Transmembrane</keyword>
<feature type="transmembrane region" description="Helical" evidence="6">
    <location>
        <begin position="51"/>
        <end position="73"/>
    </location>
</feature>
<feature type="transmembrane region" description="Helical" evidence="6">
    <location>
        <begin position="125"/>
        <end position="142"/>
    </location>
</feature>
<evidence type="ECO:0000256" key="4">
    <source>
        <dbReference type="ARBA" id="ARBA00023136"/>
    </source>
</evidence>
<feature type="domain" description="Golgi pH regulator conserved" evidence="8">
    <location>
        <begin position="162"/>
        <end position="227"/>
    </location>
</feature>
<evidence type="ECO:0000259" key="8">
    <source>
        <dbReference type="Pfam" id="PF12537"/>
    </source>
</evidence>
<feature type="transmembrane region" description="Helical" evidence="6">
    <location>
        <begin position="398"/>
        <end position="421"/>
    </location>
</feature>
<feature type="transmembrane region" description="Helical" evidence="6">
    <location>
        <begin position="12"/>
        <end position="30"/>
    </location>
</feature>
<name>A0A9W8AHK5_9FUNG</name>
<dbReference type="InterPro" id="IPR022535">
    <property type="entry name" value="Golgi_pH-regulator_cons_dom"/>
</dbReference>
<feature type="transmembrane region" description="Helical" evidence="6">
    <location>
        <begin position="362"/>
        <end position="386"/>
    </location>
</feature>
<dbReference type="AlphaFoldDB" id="A0A9W8AHK5"/>
<dbReference type="PANTHER" id="PTHR15948:SF0">
    <property type="entry name" value="GOLGI PH REGULATOR A-RELATED"/>
    <property type="match status" value="1"/>
</dbReference>
<dbReference type="Proteomes" id="UP001150569">
    <property type="component" value="Unassembled WGS sequence"/>
</dbReference>
<feature type="domain" description="Abscisic acid G-protein coupled receptor-like" evidence="7">
    <location>
        <begin position="297"/>
        <end position="464"/>
    </location>
</feature>
<protein>
    <recommendedName>
        <fullName evidence="11">Golgi pH regulator</fullName>
    </recommendedName>
</protein>
<organism evidence="9 10">
    <name type="scientific">Tieghemiomyces parasiticus</name>
    <dbReference type="NCBI Taxonomy" id="78921"/>
    <lineage>
        <taxon>Eukaryota</taxon>
        <taxon>Fungi</taxon>
        <taxon>Fungi incertae sedis</taxon>
        <taxon>Zoopagomycota</taxon>
        <taxon>Kickxellomycotina</taxon>
        <taxon>Dimargaritomycetes</taxon>
        <taxon>Dimargaritales</taxon>
        <taxon>Dimargaritaceae</taxon>
        <taxon>Tieghemiomyces</taxon>
    </lineage>
</organism>
<keyword evidence="4 6" id="KW-0472">Membrane</keyword>
<dbReference type="InterPro" id="IPR025969">
    <property type="entry name" value="ABA_GPCR_dom"/>
</dbReference>
<feature type="transmembrane region" description="Helical" evidence="6">
    <location>
        <begin position="93"/>
        <end position="113"/>
    </location>
</feature>
<comment type="caution">
    <text evidence="9">The sequence shown here is derived from an EMBL/GenBank/DDBJ whole genome shotgun (WGS) entry which is preliminary data.</text>
</comment>
<dbReference type="EMBL" id="JANBPT010000089">
    <property type="protein sequence ID" value="KAJ1928077.1"/>
    <property type="molecule type" value="Genomic_DNA"/>
</dbReference>
<evidence type="ECO:0000256" key="5">
    <source>
        <dbReference type="SAM" id="MobiDB-lite"/>
    </source>
</evidence>
<dbReference type="PANTHER" id="PTHR15948">
    <property type="entry name" value="G-PROTEIN COUPLED RECEPTOR 89-RELATED"/>
    <property type="match status" value="1"/>
</dbReference>
<reference evidence="9" key="1">
    <citation type="submission" date="2022-07" db="EMBL/GenBank/DDBJ databases">
        <title>Phylogenomic reconstructions and comparative analyses of Kickxellomycotina fungi.</title>
        <authorList>
            <person name="Reynolds N.K."/>
            <person name="Stajich J.E."/>
            <person name="Barry K."/>
            <person name="Grigoriev I.V."/>
            <person name="Crous P."/>
            <person name="Smith M.E."/>
        </authorList>
    </citation>
    <scope>NUCLEOTIDE SEQUENCE</scope>
    <source>
        <strain evidence="9">RSA 861</strain>
    </source>
</reference>
<comment type="subcellular location">
    <subcellularLocation>
        <location evidence="1">Membrane</location>
        <topology evidence="1">Multi-pass membrane protein</topology>
    </subcellularLocation>
</comment>
<evidence type="ECO:0000259" key="7">
    <source>
        <dbReference type="Pfam" id="PF12430"/>
    </source>
</evidence>
<feature type="transmembrane region" description="Helical" evidence="6">
    <location>
        <begin position="306"/>
        <end position="328"/>
    </location>
</feature>